<dbReference type="EMBL" id="MHPE01000002">
    <property type="protein sequence ID" value="OGZ77678.1"/>
    <property type="molecule type" value="Genomic_DNA"/>
</dbReference>
<dbReference type="SUPFAM" id="SSF47090">
    <property type="entry name" value="PGBD-like"/>
    <property type="match status" value="1"/>
</dbReference>
<dbReference type="Gene3D" id="1.10.101.10">
    <property type="entry name" value="PGBD-like superfamily/PGBD"/>
    <property type="match status" value="1"/>
</dbReference>
<dbReference type="AlphaFoldDB" id="A0A1G2IU64"/>
<organism evidence="1 2">
    <name type="scientific">Candidatus Staskawiczbacteria bacterium RIFCSPLOWO2_12_FULL_37_15</name>
    <dbReference type="NCBI Taxonomy" id="1802218"/>
    <lineage>
        <taxon>Bacteria</taxon>
        <taxon>Candidatus Staskawicziibacteriota</taxon>
    </lineage>
</organism>
<protein>
    <recommendedName>
        <fullName evidence="3">Peptidoglycan binding-like domain-containing protein</fullName>
    </recommendedName>
</protein>
<evidence type="ECO:0000313" key="2">
    <source>
        <dbReference type="Proteomes" id="UP000178632"/>
    </source>
</evidence>
<sequence>MSIKRTIITTVVGLTLVALVAPGVAQGVTIAELQAQINALLAQLQILQGQTTASGNVPAACAGVTFTRNLTVSATGSDVKCLQAVLNMSATTQVSATGAGSPGSETTYFGPKTLVAVRVYQAEHGWTPANQVGPLTRQALNATLSGGTVVIPGQPPVVVLTGAGLTVQLASNNPASGTIVDGQALYPLARLTLTNGDNAEVKITGFKVKRIGVSADASVVAAYLFDGATRLTDGAAVSSTIINFNNSSGLFTVPSNGSKTISVLADVNGDASETFGVQVVASTDVTTNASSVKGTYPITGNLHTLASGTLAGVEFNATTTPSSAATIDPQNDYTMWQNSVVVTTRAVDMTRISFRKTGSVKDADLQNFRLYVDGVQVGSAIPNLVLSSNNESLVTFDLSGSPKRLEAGTRVIKLLADIIGGSSLTFTFNLWNSADVTVVDSQYLANVLPDLVSNATFTKRSTAEMTIGSGTITITKKTDSPSGNIVDSASNATLAKFEIKAAGEKVKIETLYVSANVSTAAVSGLRNGMLLANGVQIGSTTTLYDPADTTYDYTTFSLGSSLIVEPGSPVTLEVRADIFDTGTGDTTNSIVSGSTIQVTVEGASTWNNGTGQVSATTIDVPASDVSANSLTVKQGGLTLSTNPAYTAQTVVAPLTAYKLASFNLVANTTEAVNITAINVAIDDVSSYASNLYVKYGTKTTSVKPTVAASNSWSINEVLAAGATIPIEVYIDVSSSMTSGDGIATVDVDGTTVSSAVSADSSGTATGQTINFSTGTFTPSFASTPQNQIVSGAQAVEIGRWKFTSSYQDYIIQEIKIDPDVAANAGGDSAADTSDNAEDAIVSLTLKDGSTVLGTESFNSSTAVSGTGSTGVYYFTGLNVNVPASTSKTLTVVANFTIPSATAGNSGLRIIPALTYVKRMDTQGTVTETEDAAGGDLYEANSTYVYRTIPTLSLASTTINNTLINGQVLDLYKFKVAAPAQGDIFVKQFKLAVSWSEGGTDDEMELESLKLYKDGVDITTSVTITDEDAGTSAEGTSGITEDASAIVVTWDGDTEDTITAGTSTTYTLNGTPQEFRLDGATDVASDSVALSFTQDTADVTFGSDTVDYIGYLNTDSTAQIGSQMSLYTSATASTSAETANLIWSDGSAVAHSASTTVGTGDWTNSYLLNSVPSVTWTK</sequence>
<accession>A0A1G2IU64</accession>
<reference evidence="1 2" key="1">
    <citation type="journal article" date="2016" name="Nat. Commun.">
        <title>Thousands of microbial genomes shed light on interconnected biogeochemical processes in an aquifer system.</title>
        <authorList>
            <person name="Anantharaman K."/>
            <person name="Brown C.T."/>
            <person name="Hug L.A."/>
            <person name="Sharon I."/>
            <person name="Castelle C.J."/>
            <person name="Probst A.J."/>
            <person name="Thomas B.C."/>
            <person name="Singh A."/>
            <person name="Wilkins M.J."/>
            <person name="Karaoz U."/>
            <person name="Brodie E.L."/>
            <person name="Williams K.H."/>
            <person name="Hubbard S.S."/>
            <person name="Banfield J.F."/>
        </authorList>
    </citation>
    <scope>NUCLEOTIDE SEQUENCE [LARGE SCALE GENOMIC DNA]</scope>
</reference>
<gene>
    <name evidence="1" type="ORF">A3G45_01635</name>
</gene>
<proteinExistence type="predicted"/>
<evidence type="ECO:0008006" key="3">
    <source>
        <dbReference type="Google" id="ProtNLM"/>
    </source>
</evidence>
<dbReference type="InterPro" id="IPR036366">
    <property type="entry name" value="PGBDSf"/>
</dbReference>
<comment type="caution">
    <text evidence="1">The sequence shown here is derived from an EMBL/GenBank/DDBJ whole genome shotgun (WGS) entry which is preliminary data.</text>
</comment>
<dbReference type="Proteomes" id="UP000178632">
    <property type="component" value="Unassembled WGS sequence"/>
</dbReference>
<name>A0A1G2IU64_9BACT</name>
<evidence type="ECO:0000313" key="1">
    <source>
        <dbReference type="EMBL" id="OGZ77678.1"/>
    </source>
</evidence>
<dbReference type="InterPro" id="IPR036365">
    <property type="entry name" value="PGBD-like_sf"/>
</dbReference>